<dbReference type="KEGG" id="ptr:472444"/>
<dbReference type="EMBL" id="NBAG03000313">
    <property type="protein sequence ID" value="PNI42040.1"/>
    <property type="molecule type" value="Genomic_DNA"/>
</dbReference>
<feature type="compositionally biased region" description="Basic and acidic residues" evidence="8">
    <location>
        <begin position="80"/>
        <end position="112"/>
    </location>
</feature>
<protein>
    <recommendedName>
        <fullName evidence="7">Sterile alpha motif domain-containing protein 9-like</fullName>
    </recommendedName>
</protein>
<name>A0A803KI13_PANTR</name>
<evidence type="ECO:0000256" key="8">
    <source>
        <dbReference type="SAM" id="MobiDB-lite"/>
    </source>
</evidence>
<evidence type="ECO:0000256" key="3">
    <source>
        <dbReference type="ARBA" id="ARBA00022753"/>
    </source>
</evidence>
<organism evidence="10 11">
    <name type="scientific">Pan troglodytes</name>
    <name type="common">Chimpanzee</name>
    <dbReference type="NCBI Taxonomy" id="9598"/>
    <lineage>
        <taxon>Eukaryota</taxon>
        <taxon>Metazoa</taxon>
        <taxon>Chordata</taxon>
        <taxon>Craniata</taxon>
        <taxon>Vertebrata</taxon>
        <taxon>Euteleostomi</taxon>
        <taxon>Mammalia</taxon>
        <taxon>Eutheria</taxon>
        <taxon>Euarchontoglires</taxon>
        <taxon>Primates</taxon>
        <taxon>Haplorrhini</taxon>
        <taxon>Catarrhini</taxon>
        <taxon>Hominidae</taxon>
        <taxon>Pan</taxon>
    </lineage>
</organism>
<gene>
    <name evidence="10" type="ORF">CK820_G0033044</name>
</gene>
<dbReference type="OrthoDB" id="2337140at2759"/>
<accession>A0A803KI13</accession>
<evidence type="ECO:0000256" key="1">
    <source>
        <dbReference type="ARBA" id="ARBA00004173"/>
    </source>
</evidence>
<proteinExistence type="predicted"/>
<evidence type="ECO:0000256" key="7">
    <source>
        <dbReference type="ARBA" id="ARBA00067491"/>
    </source>
</evidence>
<evidence type="ECO:0000256" key="4">
    <source>
        <dbReference type="ARBA" id="ARBA00023128"/>
    </source>
</evidence>
<evidence type="ECO:0000256" key="6">
    <source>
        <dbReference type="ARBA" id="ARBA00062583"/>
    </source>
</evidence>
<comment type="subunit">
    <text evidence="6">Interacts with EEA1.</text>
</comment>
<dbReference type="EMBL" id="NBAG03000313">
    <property type="protein sequence ID" value="PNI42041.1"/>
    <property type="molecule type" value="Genomic_DNA"/>
</dbReference>
<dbReference type="InterPro" id="IPR013761">
    <property type="entry name" value="SAM/pointed_sf"/>
</dbReference>
<keyword evidence="4" id="KW-0496">Mitochondrion</keyword>
<dbReference type="SUPFAM" id="SSF47769">
    <property type="entry name" value="SAM/Pointed domain"/>
    <property type="match status" value="1"/>
</dbReference>
<dbReference type="FunFam" id="1.10.150.50:FF:000096">
    <property type="entry name" value="Sterile alpha motif domain containing 9 like"/>
    <property type="match status" value="1"/>
</dbReference>
<reference evidence="10 11" key="1">
    <citation type="submission" date="2017-12" db="EMBL/GenBank/DDBJ databases">
        <title>High-resolution comparative analysis of great ape genomes.</title>
        <authorList>
            <person name="Pollen A."/>
            <person name="Hastie A."/>
            <person name="Hormozdiari F."/>
            <person name="Dougherty M."/>
            <person name="Liu R."/>
            <person name="Chaisson M."/>
            <person name="Hoppe E."/>
            <person name="Hill C."/>
            <person name="Pang A."/>
            <person name="Hillier L."/>
            <person name="Baker C."/>
            <person name="Armstrong J."/>
            <person name="Shendure J."/>
            <person name="Paten B."/>
            <person name="Wilson R."/>
            <person name="Chao H."/>
            <person name="Schneider V."/>
            <person name="Ventura M."/>
            <person name="Kronenberg Z."/>
            <person name="Murali S."/>
            <person name="Gordon D."/>
            <person name="Cantsilieris S."/>
            <person name="Munson K."/>
            <person name="Nelson B."/>
            <person name="Raja A."/>
            <person name="Underwood J."/>
            <person name="Diekhans M."/>
            <person name="Fiddes I."/>
            <person name="Haussler D."/>
            <person name="Eichler E."/>
        </authorList>
    </citation>
    <scope>NUCLEOTIDE SEQUENCE [LARGE SCALE GENOMIC DNA]</scope>
    <source>
        <strain evidence="10">Yerkes chimp pedigree #C0471</strain>
        <tissue evidence="10">Blood</tissue>
    </source>
</reference>
<dbReference type="GO" id="GO:0005739">
    <property type="term" value="C:mitochondrion"/>
    <property type="evidence" value="ECO:0007669"/>
    <property type="project" value="UniProtKB-SubCell"/>
</dbReference>
<evidence type="ECO:0000313" key="10">
    <source>
        <dbReference type="EMBL" id="PNI42041.1"/>
    </source>
</evidence>
<evidence type="ECO:0000313" key="11">
    <source>
        <dbReference type="Proteomes" id="UP000236370"/>
    </source>
</evidence>
<dbReference type="Gene3D" id="1.10.150.50">
    <property type="entry name" value="Transcription Factor, Ets-1"/>
    <property type="match status" value="1"/>
</dbReference>
<comment type="function">
    <text evidence="5">May be involved in endosome fusion. Mediates down-regulation of growth factor signaling via internalization of growth factor receptors.</text>
</comment>
<comment type="caution">
    <text evidence="10">The sequence shown here is derived from an EMBL/GenBank/DDBJ whole genome shotgun (WGS) entry which is preliminary data.</text>
</comment>
<dbReference type="Proteomes" id="UP000236370">
    <property type="component" value="Unassembled WGS sequence"/>
</dbReference>
<dbReference type="PANTHER" id="PTHR16155">
    <property type="entry name" value="DED DOMAIN-CONTAINING PROTEIN"/>
    <property type="match status" value="1"/>
</dbReference>
<dbReference type="GO" id="GO:0005769">
    <property type="term" value="C:early endosome"/>
    <property type="evidence" value="ECO:0007669"/>
    <property type="project" value="UniProtKB-SubCell"/>
</dbReference>
<feature type="domain" description="SAM" evidence="9">
    <location>
        <begin position="14"/>
        <end position="60"/>
    </location>
</feature>
<evidence type="ECO:0000256" key="5">
    <source>
        <dbReference type="ARBA" id="ARBA00059769"/>
    </source>
</evidence>
<dbReference type="PANTHER" id="PTHR16155:SF18">
    <property type="entry name" value="STERILE ALPHA MOTIF DOMAIN-CONTAINING PROTEIN 9-LIKE"/>
    <property type="match status" value="1"/>
</dbReference>
<sequence length="1584" mass="184481">MSKQVSLPEMIKDWTKEHVKKWVTEDLKINEQYGQILLSGEVTGLVLQELTEKDLIEMGLPWGPALLIKRSYNKLNSKSPESDNHDPGQLDNSKPSKTEHQKNPKHTKKEEENSMSSNIDYDPREIRDIKQEESILMKENVLDEVANAKDKKKGKLKPEQLTCMPYPFDQFHDSHRYIEHYTLQPETGALNLIDPIHEFKALTNTETATEVDIKMKFSNEVFRFASACMNSRTNGTIHFGVKDKPHGEIVGVKITSKAAFIDHFNVMIKKYFEESEINEAKKCIREPRFVEVLLQNNTPSDRFVIEVDTIPKHSICNDKYFYIQMQICKDKIWKQNQNLSLFVREGASSRDILANSKQRDVDFKAFLQNLKSLVASRKEAEEEYGMKAMKKESEGLKLVKLLIGNRDSLDNSYYDWYILVTNKCHPNQIKHLDFLKEMKWFAVLEFDPESMINGVVKAYKESRVANLHFPNQYEDKTTNMREKISTLNLYQQPSWIFCNGRSDLKSETYKPLEPHLWQRERASEVRKLILFLTDENIMTRGKFLVVFLLLSSVESPGDPLIETFWAFYQALKGMENMLCISVNSHIYQRWKDLLQTRMKMEDELTNHSISTLNIELVNSTILKLKSVTRSSRRFLPARGSSSVILEKKKEDVLTALEILCENECTETDIEKDKSKFLEFKKSKEEHFYRGGKVSWWNFYFSSENYSSDFVKRDSYEKLKDLIHCWAESPKPIFAKIINLYHHPGCGGTTLAMHVLWDLKKNFRCAVLKNKTTDFAEIAEQVINLVTYRAKSHQDYIPVLLLVDDFEEQENVYFLQNAIHSVLAEKDLRYEKTLVIILNCMRSRNPDESAKLADSIALNYQLSSKEQRAFGAKLKEIEKQHKNCENFYSFMIMKSNFDETYIENVVRNILKGQDVDSKEAQLISFLALLSSYVTDSTISVSQCEIFLGIIYTSTPWEPESLEDKMGTYSTLLIKTEVAEYGRYTGVRIIHPLIALYCLKELERSYHLDKCQIALNILEENLFYDSGIGRDKFQHDVQTLLLTRQRKEYGDETDTLFSPLMEALQNKDIEKVLSAGSRRFPQNAFICQALARHFYIKEKDFNTALDWARQAKMKAPKNSYISDTLGQVYKSEIKWWLDGNKNCRSITVNDLTHLLEAAEKASRAFKESQRQTDSKNYETENWSPQKSQRRYDMYNTACFLGEIEVGLYTIQILQLTPFFHKENELSKKHMVQFLSGKWTIPPDPRNECYLALSKFTSHLKNLQSDLKRCFDFFIDYMVLLKMRYTQKEIAEIMLSKKVSRCFRKYTELFCHLDPCLLQSKESHLLQEENCRKKLEALRADRFAGLLEYLNPNYKDATTMESIVNEYAFLLQQNSKKPMTNEKQNSILANIILSCLKPNSKLIQPLTTLKKQLREVLQFVGLSHQYPGPYFLACLLFWPENQELDQDSKLIEKYVSSLNRSFRGQYKRMCRSKQASTLFYLGKRKGLNSIVHKAEIEQYFDKAQNTNSLWHSGDVWKKNEVKDLLRRLTGQAEGKLISIEYGTEEKIKIPVISVYSGPLRSGRNIERVSFYLGFSIEGPLAYDIEVI</sequence>
<keyword evidence="3" id="KW-0967">Endosome</keyword>
<feature type="region of interest" description="Disordered" evidence="8">
    <location>
        <begin position="76"/>
        <end position="122"/>
    </location>
</feature>
<dbReference type="PROSITE" id="PS50105">
    <property type="entry name" value="SAM_DOMAIN"/>
    <property type="match status" value="1"/>
</dbReference>
<evidence type="ECO:0000259" key="9">
    <source>
        <dbReference type="PROSITE" id="PS50105"/>
    </source>
</evidence>
<evidence type="ECO:0000256" key="2">
    <source>
        <dbReference type="ARBA" id="ARBA00004412"/>
    </source>
</evidence>
<comment type="subcellular location">
    <subcellularLocation>
        <location evidence="2">Early endosome</location>
    </subcellularLocation>
    <subcellularLocation>
        <location evidence="1">Mitochondrion</location>
    </subcellularLocation>
</comment>
<dbReference type="EMBL" id="NBAG03000313">
    <property type="protein sequence ID" value="PNI42039.1"/>
    <property type="molecule type" value="Genomic_DNA"/>
</dbReference>
<dbReference type="InterPro" id="IPR001660">
    <property type="entry name" value="SAM"/>
</dbReference>